<proteinExistence type="predicted"/>
<sequence length="575" mass="62299">MSRDHSPVGTGLSSPSSSGGPQRLCIHGVFGTSRTLPLGDVERFAAQQWPDDSPGSSPSSRGGGSRAAQKPRQSFLVISSSGKDVVATGTTPIDEEVVFVYPWSALTPSADAVDNSRLLLPDLHSILSGAKPAVDNAVEERKWLVPESVDAAFKAQAKTWLELTKTKWLNLVKSRDKVNGLVACLTLQERAAEALGEWVRLCGRRLEAVDADSARGTLKRLEERVRAAMVVIDEQLPTVELEAVVSACLPDSPNTLVDLIPYEKVKAFLVDTLSRISRARSCLDEWTKHASARSSESLRVEFTPVASDTLTRELAVLKSLVTKTVDEIRPALLANLPLPTSTGSEVLEREKEIRRVLSDELELSVVARGEEAYRACLVAWESRQKQVLGICSDAGRAAGIARSVEAEGRMLIEVVTQLERKSSSNVGHIERTIEAYKGYVAEVVRRRKTHDEYVNLVHIAETKLAAATRKEMMARHEFASTIGRHLPSSLADQLIGRPALRVTIDFDADADGVSMLPRLTEADVLNAGGVRVNMEDGRTVASCEDGNVSGSSLAKSEIHSKSSGSGQGDQSTPRE</sequence>
<evidence type="ECO:0000313" key="3">
    <source>
        <dbReference type="Proteomes" id="UP000007800"/>
    </source>
</evidence>
<reference evidence="2 3" key="1">
    <citation type="submission" date="2008-07" db="EMBL/GenBank/DDBJ databases">
        <authorList>
            <person name="El-Sayed N."/>
            <person name="Caler E."/>
            <person name="Inman J."/>
            <person name="Amedeo P."/>
            <person name="Hass B."/>
            <person name="Wortman J."/>
        </authorList>
    </citation>
    <scope>NUCLEOTIDE SEQUENCE [LARGE SCALE GENOMIC DNA]</scope>
    <source>
        <strain evidence="3">ATCC 50983 / TXsc</strain>
    </source>
</reference>
<accession>C5KBC7</accession>
<feature type="region of interest" description="Disordered" evidence="1">
    <location>
        <begin position="1"/>
        <end position="26"/>
    </location>
</feature>
<dbReference type="Proteomes" id="UP000007800">
    <property type="component" value="Unassembled WGS sequence"/>
</dbReference>
<dbReference type="OrthoDB" id="440709at2759"/>
<dbReference type="GeneID" id="9049335"/>
<dbReference type="EMBL" id="GG671811">
    <property type="protein sequence ID" value="EER18453.1"/>
    <property type="molecule type" value="Genomic_DNA"/>
</dbReference>
<feature type="region of interest" description="Disordered" evidence="1">
    <location>
        <begin position="541"/>
        <end position="575"/>
    </location>
</feature>
<protein>
    <submittedName>
        <fullName evidence="2">Uncharacterized protein</fullName>
    </submittedName>
</protein>
<organism evidence="3">
    <name type="scientific">Perkinsus marinus (strain ATCC 50983 / TXsc)</name>
    <dbReference type="NCBI Taxonomy" id="423536"/>
    <lineage>
        <taxon>Eukaryota</taxon>
        <taxon>Sar</taxon>
        <taxon>Alveolata</taxon>
        <taxon>Perkinsozoa</taxon>
        <taxon>Perkinsea</taxon>
        <taxon>Perkinsida</taxon>
        <taxon>Perkinsidae</taxon>
        <taxon>Perkinsus</taxon>
    </lineage>
</organism>
<feature type="region of interest" description="Disordered" evidence="1">
    <location>
        <begin position="47"/>
        <end position="73"/>
    </location>
</feature>
<evidence type="ECO:0000313" key="2">
    <source>
        <dbReference type="EMBL" id="EER18453.1"/>
    </source>
</evidence>
<keyword evidence="3" id="KW-1185">Reference proteome</keyword>
<name>C5KBC7_PERM5</name>
<gene>
    <name evidence="2" type="ORF">Pmar_PMAR005397</name>
</gene>
<dbReference type="RefSeq" id="XP_002786657.1">
    <property type="nucleotide sequence ID" value="XM_002786611.1"/>
</dbReference>
<evidence type="ECO:0000256" key="1">
    <source>
        <dbReference type="SAM" id="MobiDB-lite"/>
    </source>
</evidence>
<feature type="compositionally biased region" description="Low complexity" evidence="1">
    <location>
        <begin position="561"/>
        <end position="575"/>
    </location>
</feature>
<feature type="compositionally biased region" description="Low complexity" evidence="1">
    <location>
        <begin position="7"/>
        <end position="21"/>
    </location>
</feature>
<dbReference type="InParanoid" id="C5KBC7"/>
<dbReference type="AlphaFoldDB" id="C5KBC7"/>